<sequence>MGSRHEVEVKIASARDLKNVNWRHGKNKPYAVVWVDPKNKFSTNVDESGDTEAKWDQTLLIQLPVGPIEDNSLYVDIVHAGSEEDTKPLIGSARLQLADVIADGGIGQLASRTLTLKRSSGRPQGKIDVKVTIKDKSYPAPGGYYAPPPYGVAPPAMQPRDYGYPYGGGYAAPPSSGYPYAAAPPAGYPVGGGYGAPLPTTSYGQGGYGYAAAPPAAAPAAASVTVATVAPPVEEKKKSKFGGMGTGLAVGALAGAVGGFALMEGAEHLKDKISDDAAKKVEEDLAYDSDDDY</sequence>
<organism evidence="3 4">
    <name type="scientific">Crotalaria pallida</name>
    <name type="common">Smooth rattlebox</name>
    <name type="synonym">Crotalaria striata</name>
    <dbReference type="NCBI Taxonomy" id="3830"/>
    <lineage>
        <taxon>Eukaryota</taxon>
        <taxon>Viridiplantae</taxon>
        <taxon>Streptophyta</taxon>
        <taxon>Embryophyta</taxon>
        <taxon>Tracheophyta</taxon>
        <taxon>Spermatophyta</taxon>
        <taxon>Magnoliopsida</taxon>
        <taxon>eudicotyledons</taxon>
        <taxon>Gunneridae</taxon>
        <taxon>Pentapetalae</taxon>
        <taxon>rosids</taxon>
        <taxon>fabids</taxon>
        <taxon>Fabales</taxon>
        <taxon>Fabaceae</taxon>
        <taxon>Papilionoideae</taxon>
        <taxon>50 kb inversion clade</taxon>
        <taxon>genistoids sensu lato</taxon>
        <taxon>core genistoids</taxon>
        <taxon>Crotalarieae</taxon>
        <taxon>Crotalaria</taxon>
    </lineage>
</organism>
<reference evidence="3 4" key="1">
    <citation type="submission" date="2024-01" db="EMBL/GenBank/DDBJ databases">
        <title>The genomes of 5 underutilized Papilionoideae crops provide insights into root nodulation and disease resistanc.</title>
        <authorList>
            <person name="Yuan L."/>
        </authorList>
    </citation>
    <scope>NUCLEOTIDE SEQUENCE [LARGE SCALE GENOMIC DNA]</scope>
    <source>
        <strain evidence="3">ZHUSHIDOU_FW_LH</strain>
        <tissue evidence="3">Leaf</tissue>
    </source>
</reference>
<evidence type="ECO:0000256" key="1">
    <source>
        <dbReference type="SAM" id="Phobius"/>
    </source>
</evidence>
<comment type="caution">
    <text evidence="3">The sequence shown here is derived from an EMBL/GenBank/DDBJ whole genome shotgun (WGS) entry which is preliminary data.</text>
</comment>
<feature type="transmembrane region" description="Helical" evidence="1">
    <location>
        <begin position="241"/>
        <end position="263"/>
    </location>
</feature>
<evidence type="ECO:0000313" key="3">
    <source>
        <dbReference type="EMBL" id="KAK7283630.1"/>
    </source>
</evidence>
<dbReference type="Pfam" id="PF00168">
    <property type="entry name" value="C2"/>
    <property type="match status" value="1"/>
</dbReference>
<dbReference type="InterPro" id="IPR044750">
    <property type="entry name" value="C2_SRC2/BAP"/>
</dbReference>
<name>A0AAN9IP24_CROPI</name>
<keyword evidence="1" id="KW-1133">Transmembrane helix</keyword>
<dbReference type="SMART" id="SM00239">
    <property type="entry name" value="C2"/>
    <property type="match status" value="1"/>
</dbReference>
<gene>
    <name evidence="3" type="ORF">RIF29_13271</name>
</gene>
<keyword evidence="4" id="KW-1185">Reference proteome</keyword>
<feature type="domain" description="C2" evidence="2">
    <location>
        <begin position="1"/>
        <end position="110"/>
    </location>
</feature>
<evidence type="ECO:0000259" key="2">
    <source>
        <dbReference type="PROSITE" id="PS50004"/>
    </source>
</evidence>
<dbReference type="CDD" id="cd04051">
    <property type="entry name" value="C2_SRC2_like"/>
    <property type="match status" value="1"/>
</dbReference>
<dbReference type="PANTHER" id="PTHR32246:SF20">
    <property type="entry name" value="CALCIUM-DEPENDENT LIPID-BINDING (CALB DOMAIN) FAMILY PROTEIN"/>
    <property type="match status" value="1"/>
</dbReference>
<dbReference type="PROSITE" id="PS50004">
    <property type="entry name" value="C2"/>
    <property type="match status" value="1"/>
</dbReference>
<proteinExistence type="predicted"/>
<evidence type="ECO:0000313" key="4">
    <source>
        <dbReference type="Proteomes" id="UP001372338"/>
    </source>
</evidence>
<dbReference type="Proteomes" id="UP001372338">
    <property type="component" value="Unassembled WGS sequence"/>
</dbReference>
<dbReference type="InterPro" id="IPR000008">
    <property type="entry name" value="C2_dom"/>
</dbReference>
<keyword evidence="1" id="KW-0812">Transmembrane</keyword>
<dbReference type="AlphaFoldDB" id="A0AAN9IP24"/>
<dbReference type="InterPro" id="IPR035892">
    <property type="entry name" value="C2_domain_sf"/>
</dbReference>
<dbReference type="EMBL" id="JAYWIO010000002">
    <property type="protein sequence ID" value="KAK7283630.1"/>
    <property type="molecule type" value="Genomic_DNA"/>
</dbReference>
<accession>A0AAN9IP24</accession>
<dbReference type="PANTHER" id="PTHR32246">
    <property type="entry name" value="INGRESSION PROTEIN FIC1"/>
    <property type="match status" value="1"/>
</dbReference>
<dbReference type="GO" id="GO:0006952">
    <property type="term" value="P:defense response"/>
    <property type="evidence" value="ECO:0007669"/>
    <property type="project" value="InterPro"/>
</dbReference>
<dbReference type="SUPFAM" id="SSF49562">
    <property type="entry name" value="C2 domain (Calcium/lipid-binding domain, CaLB)"/>
    <property type="match status" value="1"/>
</dbReference>
<keyword evidence="1" id="KW-0472">Membrane</keyword>
<protein>
    <recommendedName>
        <fullName evidence="2">C2 domain-containing protein</fullName>
    </recommendedName>
</protein>
<dbReference type="Gene3D" id="2.60.40.150">
    <property type="entry name" value="C2 domain"/>
    <property type="match status" value="1"/>
</dbReference>